<dbReference type="AlphaFoldDB" id="A0A2N3LD56"/>
<dbReference type="PANTHER" id="PTHR30349:SF64">
    <property type="entry name" value="PROPHAGE INTEGRASE INTD-RELATED"/>
    <property type="match status" value="1"/>
</dbReference>
<dbReference type="Pfam" id="PF02899">
    <property type="entry name" value="Phage_int_SAM_1"/>
    <property type="match status" value="1"/>
</dbReference>
<feature type="domain" description="Tyr recombinase" evidence="6">
    <location>
        <begin position="130"/>
        <end position="307"/>
    </location>
</feature>
<evidence type="ECO:0000256" key="3">
    <source>
        <dbReference type="ARBA" id="ARBA00023125"/>
    </source>
</evidence>
<evidence type="ECO:0000256" key="1">
    <source>
        <dbReference type="ARBA" id="ARBA00008857"/>
    </source>
</evidence>
<evidence type="ECO:0000256" key="2">
    <source>
        <dbReference type="ARBA" id="ARBA00022908"/>
    </source>
</evidence>
<dbReference type="GO" id="GO:0015074">
    <property type="term" value="P:DNA integration"/>
    <property type="evidence" value="ECO:0007669"/>
    <property type="project" value="UniProtKB-KW"/>
</dbReference>
<comment type="caution">
    <text evidence="8">The sequence shown here is derived from an EMBL/GenBank/DDBJ whole genome shotgun (WGS) entry which is preliminary data.</text>
</comment>
<sequence length="348" mass="41766">MLTVEAANKVVKLDNMKVYDEIQRFLDKKFLISESKNTRQEYERDIRQFFDYLTKGKKEIQYLTLEDIQLSQDDIEDYQLYLVGLNKYANSTINRKLAPLRELYKRFERKKLVHDISMFSDIKSLKVTDNSYGIFSVEEVYQILDYIKNKPRMKKRMVQYHLIRFAVETRARLEECLTVEWNNFEVREDSVIIHIIAKGNKDFKPRIAKWFYEELLEIKEDGIKKVFNISSKTFHNLMNDIIKHFNFPKERNLVFHSWRKTGASFLFEFTKDIEYTRKALNHSSIVTTQRYIQGVDYGIQGMFSIQKDYDQDLYKKTSHEQLLEAIESLEPAERMRINMKLNEILTEN</sequence>
<gene>
    <name evidence="8" type="ORF">CWO92_24250</name>
</gene>
<keyword evidence="3 5" id="KW-0238">DNA-binding</keyword>
<evidence type="ECO:0000259" key="7">
    <source>
        <dbReference type="PROSITE" id="PS51900"/>
    </source>
</evidence>
<protein>
    <recommendedName>
        <fullName evidence="10">Integrase</fullName>
    </recommendedName>
</protein>
<dbReference type="InterPro" id="IPR004107">
    <property type="entry name" value="Integrase_SAM-like_N"/>
</dbReference>
<evidence type="ECO:0000313" key="9">
    <source>
        <dbReference type="Proteomes" id="UP000233440"/>
    </source>
</evidence>
<keyword evidence="2" id="KW-0229">DNA integration</keyword>
<dbReference type="PROSITE" id="PS51900">
    <property type="entry name" value="CB"/>
    <property type="match status" value="1"/>
</dbReference>
<dbReference type="InterPro" id="IPR013762">
    <property type="entry name" value="Integrase-like_cat_sf"/>
</dbReference>
<dbReference type="GO" id="GO:0003677">
    <property type="term" value="F:DNA binding"/>
    <property type="evidence" value="ECO:0007669"/>
    <property type="project" value="UniProtKB-UniRule"/>
</dbReference>
<accession>A0A2N3LD56</accession>
<dbReference type="InterPro" id="IPR050090">
    <property type="entry name" value="Tyrosine_recombinase_XerCD"/>
</dbReference>
<dbReference type="InterPro" id="IPR011010">
    <property type="entry name" value="DNA_brk_join_enz"/>
</dbReference>
<dbReference type="OrthoDB" id="2399485at2"/>
<evidence type="ECO:0000256" key="5">
    <source>
        <dbReference type="PROSITE-ProRule" id="PRU01248"/>
    </source>
</evidence>
<dbReference type="EMBL" id="PIQO01000043">
    <property type="protein sequence ID" value="PKR82454.1"/>
    <property type="molecule type" value="Genomic_DNA"/>
</dbReference>
<evidence type="ECO:0000256" key="4">
    <source>
        <dbReference type="ARBA" id="ARBA00023172"/>
    </source>
</evidence>
<dbReference type="CDD" id="cd00397">
    <property type="entry name" value="DNA_BRE_C"/>
    <property type="match status" value="1"/>
</dbReference>
<dbReference type="Gene3D" id="1.10.443.10">
    <property type="entry name" value="Intergrase catalytic core"/>
    <property type="match status" value="1"/>
</dbReference>
<dbReference type="InterPro" id="IPR010998">
    <property type="entry name" value="Integrase_recombinase_N"/>
</dbReference>
<keyword evidence="4" id="KW-0233">DNA recombination</keyword>
<keyword evidence="9" id="KW-1185">Reference proteome</keyword>
<dbReference type="Proteomes" id="UP000233440">
    <property type="component" value="Unassembled WGS sequence"/>
</dbReference>
<dbReference type="InterPro" id="IPR002104">
    <property type="entry name" value="Integrase_catalytic"/>
</dbReference>
<dbReference type="Pfam" id="PF00589">
    <property type="entry name" value="Phage_integrase"/>
    <property type="match status" value="1"/>
</dbReference>
<evidence type="ECO:0008006" key="10">
    <source>
        <dbReference type="Google" id="ProtNLM"/>
    </source>
</evidence>
<dbReference type="GO" id="GO:0006310">
    <property type="term" value="P:DNA recombination"/>
    <property type="evidence" value="ECO:0007669"/>
    <property type="project" value="UniProtKB-KW"/>
</dbReference>
<evidence type="ECO:0000259" key="6">
    <source>
        <dbReference type="PROSITE" id="PS51898"/>
    </source>
</evidence>
<reference evidence="8 9" key="1">
    <citation type="submission" date="2017-11" db="EMBL/GenBank/DDBJ databases">
        <title>Bacillus camelliae sp. nov., isolated from pu'er tea.</title>
        <authorList>
            <person name="Niu L."/>
        </authorList>
    </citation>
    <scope>NUCLEOTIDE SEQUENCE [LARGE SCALE GENOMIC DNA]</scope>
    <source>
        <strain evidence="8 9">7578-1</strain>
    </source>
</reference>
<dbReference type="PROSITE" id="PS51898">
    <property type="entry name" value="TYR_RECOMBINASE"/>
    <property type="match status" value="1"/>
</dbReference>
<feature type="domain" description="Core-binding (CB)" evidence="7">
    <location>
        <begin position="16"/>
        <end position="108"/>
    </location>
</feature>
<proteinExistence type="inferred from homology"/>
<dbReference type="InterPro" id="IPR044068">
    <property type="entry name" value="CB"/>
</dbReference>
<dbReference type="SUPFAM" id="SSF56349">
    <property type="entry name" value="DNA breaking-rejoining enzymes"/>
    <property type="match status" value="1"/>
</dbReference>
<name>A0A2N3LD56_9BACI</name>
<evidence type="ECO:0000313" key="8">
    <source>
        <dbReference type="EMBL" id="PKR82454.1"/>
    </source>
</evidence>
<dbReference type="PANTHER" id="PTHR30349">
    <property type="entry name" value="PHAGE INTEGRASE-RELATED"/>
    <property type="match status" value="1"/>
</dbReference>
<comment type="similarity">
    <text evidence="1">Belongs to the 'phage' integrase family.</text>
</comment>
<organism evidence="8 9">
    <name type="scientific">Heyndrickxia camelliae</name>
    <dbReference type="NCBI Taxonomy" id="1707093"/>
    <lineage>
        <taxon>Bacteria</taxon>
        <taxon>Bacillati</taxon>
        <taxon>Bacillota</taxon>
        <taxon>Bacilli</taxon>
        <taxon>Bacillales</taxon>
        <taxon>Bacillaceae</taxon>
        <taxon>Heyndrickxia</taxon>
    </lineage>
</organism>
<dbReference type="Gene3D" id="1.10.150.130">
    <property type="match status" value="1"/>
</dbReference>